<keyword evidence="1" id="KW-0812">Transmembrane</keyword>
<reference evidence="2" key="1">
    <citation type="submission" date="2013-01" db="EMBL/GenBank/DDBJ databases">
        <title>Genome draft of Hydrogenophaga taeniospiralis 2K1.</title>
        <authorList>
            <person name="Gomila M."/>
            <person name="Lalucat J."/>
        </authorList>
    </citation>
    <scope>NUCLEOTIDE SEQUENCE</scope>
    <source>
        <strain evidence="2">CCUG 15921</strain>
    </source>
</reference>
<feature type="transmembrane region" description="Helical" evidence="1">
    <location>
        <begin position="48"/>
        <end position="74"/>
    </location>
</feature>
<evidence type="ECO:0008006" key="4">
    <source>
        <dbReference type="Google" id="ProtNLM"/>
    </source>
</evidence>
<name>A0A9X4NT61_9BURK</name>
<evidence type="ECO:0000256" key="1">
    <source>
        <dbReference type="SAM" id="Phobius"/>
    </source>
</evidence>
<dbReference type="RefSeq" id="WP_068167408.1">
    <property type="nucleotide sequence ID" value="NZ_AOGK01000014.1"/>
</dbReference>
<dbReference type="EMBL" id="AOGK01000014">
    <property type="protein sequence ID" value="MDG5976752.1"/>
    <property type="molecule type" value="Genomic_DNA"/>
</dbReference>
<proteinExistence type="predicted"/>
<organism evidence="2 3">
    <name type="scientific">Hydrogenophaga taeniospiralis CCUG 15921</name>
    <dbReference type="NCBI Taxonomy" id="1281780"/>
    <lineage>
        <taxon>Bacteria</taxon>
        <taxon>Pseudomonadati</taxon>
        <taxon>Pseudomonadota</taxon>
        <taxon>Betaproteobacteria</taxon>
        <taxon>Burkholderiales</taxon>
        <taxon>Comamonadaceae</taxon>
        <taxon>Hydrogenophaga</taxon>
    </lineage>
</organism>
<keyword evidence="1" id="KW-0472">Membrane</keyword>
<evidence type="ECO:0000313" key="3">
    <source>
        <dbReference type="Proteomes" id="UP001152876"/>
    </source>
</evidence>
<feature type="transmembrane region" description="Helical" evidence="1">
    <location>
        <begin position="16"/>
        <end position="42"/>
    </location>
</feature>
<evidence type="ECO:0000313" key="2">
    <source>
        <dbReference type="EMBL" id="MDG5976752.1"/>
    </source>
</evidence>
<accession>A0A9X4NT61</accession>
<dbReference type="Proteomes" id="UP001152876">
    <property type="component" value="Unassembled WGS sequence"/>
</dbReference>
<comment type="caution">
    <text evidence="2">The sequence shown here is derived from an EMBL/GenBank/DDBJ whole genome shotgun (WGS) entry which is preliminary data.</text>
</comment>
<keyword evidence="1" id="KW-1133">Transmembrane helix</keyword>
<dbReference type="OrthoDB" id="7041796at2"/>
<keyword evidence="3" id="KW-1185">Reference proteome</keyword>
<gene>
    <name evidence="2" type="ORF">H010_15899</name>
</gene>
<protein>
    <recommendedName>
        <fullName evidence="4">DUF3566 domain-containing protein</fullName>
    </recommendedName>
</protein>
<dbReference type="AlphaFoldDB" id="A0A9X4NT61"/>
<sequence length="94" mass="10312">MKQQIARLSPHQNGKVFAVLMAVASLVFLIPFLLFMAAVMPAGQRPPMFMMVIVMPVMYLVIGYLSVAVGCLLYNALFKFIGGIEFETTSDPAP</sequence>